<dbReference type="PIRSF" id="PIRSF000137">
    <property type="entry name" value="Alcohol_oxidase"/>
    <property type="match status" value="1"/>
</dbReference>
<reference evidence="4 5" key="1">
    <citation type="journal article" date="2019" name="Sci. Rep.">
        <title>A multi-omics analysis of the grapevine pathogen Lasiodiplodia theobromae reveals that temperature affects the expression of virulence- and pathogenicity-related genes.</title>
        <authorList>
            <person name="Felix C."/>
            <person name="Meneses R."/>
            <person name="Goncalves M.F.M."/>
            <person name="Tilleman L."/>
            <person name="Duarte A.S."/>
            <person name="Jorrin-Novo J.V."/>
            <person name="Van de Peer Y."/>
            <person name="Deforce D."/>
            <person name="Van Nieuwerburgh F."/>
            <person name="Esteves A.C."/>
            <person name="Alves A."/>
        </authorList>
    </citation>
    <scope>NUCLEOTIDE SEQUENCE [LARGE SCALE GENOMIC DNA]</scope>
    <source>
        <strain evidence="4 5">LA-SOL3</strain>
    </source>
</reference>
<name>A0A5N5D1N3_9PEZI</name>
<dbReference type="Pfam" id="PF00732">
    <property type="entry name" value="GMC_oxred_N"/>
    <property type="match status" value="1"/>
</dbReference>
<evidence type="ECO:0000256" key="1">
    <source>
        <dbReference type="ARBA" id="ARBA00010790"/>
    </source>
</evidence>
<dbReference type="AlphaFoldDB" id="A0A5N5D1N3"/>
<dbReference type="PANTHER" id="PTHR11552">
    <property type="entry name" value="GLUCOSE-METHANOL-CHOLINE GMC OXIDOREDUCTASE"/>
    <property type="match status" value="1"/>
</dbReference>
<dbReference type="Pfam" id="PF05199">
    <property type="entry name" value="GMC_oxred_C"/>
    <property type="match status" value="1"/>
</dbReference>
<sequence length="539" mass="58975">MSCVNALPSSALDYDFLVVGGGTAGCVVASRLAEALPNCKILMIEGGPSDYGNELILDLKRQIDTWGGEYDYQYTSVEQPFGNSKILHSRARVLGGCSSHNGSISFRPLEYDARKWQEAGAQGWTFDQFVRLVNKLRTSIHPVYPQFQNPVDVAFIESSAKAFNIPKSQCFNDDIVAHGNVSSTTGFISAAYNPANGFRSSASAAYLHPIFEGKEHRPNLTILTNTRVYRINVDKDTVTGVQVMLQSGQRLTLTARAETILCAGAIDTPRLLLLSGIGPRQQLSSLNIPLVRDLAGVGENLMDHPESLILWELNAPLPPQTVTRSDPATFLRREPPGANGDDDGDVADVLCHVFGLCFDANTARLGYDSPKNAYSFMPNVPRPRSRGRLYLTSADPDVKPAVDPAYFSDPEGYDRETILFGMKAGRKLAQTAPLRDLIKREVAPGPEVQTDEQLVEYSRNAHNTVYHLCGTTKMGDTERDEMAVVDPALKVRGLRKLRIADAGVFPVIPSVNPMLTVLSVGERAAEMIVEDYKVARACL</sequence>
<evidence type="ECO:0000313" key="4">
    <source>
        <dbReference type="EMBL" id="KAB2571467.1"/>
    </source>
</evidence>
<comment type="similarity">
    <text evidence="1">Belongs to the GMC oxidoreductase family.</text>
</comment>
<proteinExistence type="inferred from homology"/>
<gene>
    <name evidence="4" type="primary">codA_2</name>
    <name evidence="4" type="ORF">DBV05_g9901</name>
</gene>
<dbReference type="SUPFAM" id="SSF51905">
    <property type="entry name" value="FAD/NAD(P)-binding domain"/>
    <property type="match status" value="1"/>
</dbReference>
<dbReference type="OrthoDB" id="269227at2759"/>
<protein>
    <submittedName>
        <fullName evidence="4">Choline oxidase</fullName>
    </submittedName>
</protein>
<dbReference type="GO" id="GO:0016614">
    <property type="term" value="F:oxidoreductase activity, acting on CH-OH group of donors"/>
    <property type="evidence" value="ECO:0007669"/>
    <property type="project" value="InterPro"/>
</dbReference>
<evidence type="ECO:0000256" key="2">
    <source>
        <dbReference type="PIRSR" id="PIRSR000137-2"/>
    </source>
</evidence>
<feature type="binding site" evidence="2">
    <location>
        <position position="93"/>
    </location>
    <ligand>
        <name>FAD</name>
        <dbReference type="ChEBI" id="CHEBI:57692"/>
    </ligand>
</feature>
<evidence type="ECO:0000259" key="3">
    <source>
        <dbReference type="PROSITE" id="PS00624"/>
    </source>
</evidence>
<dbReference type="PROSITE" id="PS00624">
    <property type="entry name" value="GMC_OXRED_2"/>
    <property type="match status" value="1"/>
</dbReference>
<keyword evidence="2" id="KW-0274">FAD</keyword>
<dbReference type="Proteomes" id="UP000325902">
    <property type="component" value="Unassembled WGS sequence"/>
</dbReference>
<dbReference type="Gene3D" id="3.30.410.40">
    <property type="match status" value="1"/>
</dbReference>
<dbReference type="Gene3D" id="3.50.50.60">
    <property type="entry name" value="FAD/NAD(P)-binding domain"/>
    <property type="match status" value="1"/>
</dbReference>
<dbReference type="GO" id="GO:0050660">
    <property type="term" value="F:flavin adenine dinucleotide binding"/>
    <property type="evidence" value="ECO:0007669"/>
    <property type="project" value="InterPro"/>
</dbReference>
<keyword evidence="2" id="KW-0285">Flavoprotein</keyword>
<dbReference type="InterPro" id="IPR007867">
    <property type="entry name" value="GMC_OxRtase_C"/>
</dbReference>
<dbReference type="InterPro" id="IPR012132">
    <property type="entry name" value="GMC_OxRdtase"/>
</dbReference>
<evidence type="ECO:0000313" key="5">
    <source>
        <dbReference type="Proteomes" id="UP000325902"/>
    </source>
</evidence>
<keyword evidence="5" id="KW-1185">Reference proteome</keyword>
<comment type="cofactor">
    <cofactor evidence="2">
        <name>FAD</name>
        <dbReference type="ChEBI" id="CHEBI:57692"/>
    </cofactor>
</comment>
<accession>A0A5N5D1N3</accession>
<feature type="domain" description="Glucose-methanol-choline oxidoreductase N-terminal" evidence="3">
    <location>
        <begin position="264"/>
        <end position="278"/>
    </location>
</feature>
<organism evidence="4 5">
    <name type="scientific">Lasiodiplodia theobromae</name>
    <dbReference type="NCBI Taxonomy" id="45133"/>
    <lineage>
        <taxon>Eukaryota</taxon>
        <taxon>Fungi</taxon>
        <taxon>Dikarya</taxon>
        <taxon>Ascomycota</taxon>
        <taxon>Pezizomycotina</taxon>
        <taxon>Dothideomycetes</taxon>
        <taxon>Dothideomycetes incertae sedis</taxon>
        <taxon>Botryosphaeriales</taxon>
        <taxon>Botryosphaeriaceae</taxon>
        <taxon>Lasiodiplodia</taxon>
    </lineage>
</organism>
<dbReference type="SUPFAM" id="SSF54373">
    <property type="entry name" value="FAD-linked reductases, C-terminal domain"/>
    <property type="match status" value="1"/>
</dbReference>
<dbReference type="PANTHER" id="PTHR11552:SF152">
    <property type="entry name" value="OXIDASE (CODA), PUTATIVE (AFU_ORTHOLOGUE AFUA_8G04090)-RELATED"/>
    <property type="match status" value="1"/>
</dbReference>
<dbReference type="EMBL" id="VCHE01000101">
    <property type="protein sequence ID" value="KAB2571467.1"/>
    <property type="molecule type" value="Genomic_DNA"/>
</dbReference>
<dbReference type="InterPro" id="IPR036188">
    <property type="entry name" value="FAD/NAD-bd_sf"/>
</dbReference>
<dbReference type="InterPro" id="IPR000172">
    <property type="entry name" value="GMC_OxRdtase_N"/>
</dbReference>
<comment type="caution">
    <text evidence="4">The sequence shown here is derived from an EMBL/GenBank/DDBJ whole genome shotgun (WGS) entry which is preliminary data.</text>
</comment>
<feature type="binding site" evidence="2">
    <location>
        <position position="228"/>
    </location>
    <ligand>
        <name>FAD</name>
        <dbReference type="ChEBI" id="CHEBI:57692"/>
    </ligand>
</feature>